<dbReference type="Proteomes" id="UP000887565">
    <property type="component" value="Unplaced"/>
</dbReference>
<evidence type="ECO:0000313" key="2">
    <source>
        <dbReference type="WBParaSite" id="nRc.2.0.1.t04224-RA"/>
    </source>
</evidence>
<reference evidence="2" key="1">
    <citation type="submission" date="2022-11" db="UniProtKB">
        <authorList>
            <consortium name="WormBaseParasite"/>
        </authorList>
    </citation>
    <scope>IDENTIFICATION</scope>
</reference>
<accession>A0A915HR61</accession>
<dbReference type="AlphaFoldDB" id="A0A915HR61"/>
<organism evidence="1 2">
    <name type="scientific">Romanomermis culicivorax</name>
    <name type="common">Nematode worm</name>
    <dbReference type="NCBI Taxonomy" id="13658"/>
    <lineage>
        <taxon>Eukaryota</taxon>
        <taxon>Metazoa</taxon>
        <taxon>Ecdysozoa</taxon>
        <taxon>Nematoda</taxon>
        <taxon>Enoplea</taxon>
        <taxon>Dorylaimia</taxon>
        <taxon>Mermithida</taxon>
        <taxon>Mermithoidea</taxon>
        <taxon>Mermithidae</taxon>
        <taxon>Romanomermis</taxon>
    </lineage>
</organism>
<name>A0A915HR61_ROMCU</name>
<dbReference type="WBParaSite" id="nRc.2.0.1.t04224-RA">
    <property type="protein sequence ID" value="nRc.2.0.1.t04224-RA"/>
    <property type="gene ID" value="nRc.2.0.1.g04224"/>
</dbReference>
<keyword evidence="1" id="KW-1185">Reference proteome</keyword>
<protein>
    <submittedName>
        <fullName evidence="2">Uncharacterized protein</fullName>
    </submittedName>
</protein>
<evidence type="ECO:0000313" key="1">
    <source>
        <dbReference type="Proteomes" id="UP000887565"/>
    </source>
</evidence>
<proteinExistence type="predicted"/>
<sequence>MFKAASKQMLNNPRLLALFNQLHHHGQRPKQTSPVVPLILIDIRKVRTMENKSVQLIFTNESSKITV</sequence>